<dbReference type="SUPFAM" id="SSF51905">
    <property type="entry name" value="FAD/NAD(P)-binding domain"/>
    <property type="match status" value="1"/>
</dbReference>
<organism evidence="5 6">
    <name type="scientific">Mycobacterium pinniadriaticum</name>
    <dbReference type="NCBI Taxonomy" id="2994102"/>
    <lineage>
        <taxon>Bacteria</taxon>
        <taxon>Bacillati</taxon>
        <taxon>Actinomycetota</taxon>
        <taxon>Actinomycetes</taxon>
        <taxon>Mycobacteriales</taxon>
        <taxon>Mycobacteriaceae</taxon>
        <taxon>Mycobacterium</taxon>
    </lineage>
</organism>
<proteinExistence type="predicted"/>
<evidence type="ECO:0000313" key="5">
    <source>
        <dbReference type="EMBL" id="MCX2936303.1"/>
    </source>
</evidence>
<name>A0ABT3S9Z1_9MYCO</name>
<dbReference type="EMBL" id="JAPJDO010000004">
    <property type="protein sequence ID" value="MCX2936303.1"/>
    <property type="molecule type" value="Genomic_DNA"/>
</dbReference>
<evidence type="ECO:0000256" key="1">
    <source>
        <dbReference type="ARBA" id="ARBA00037217"/>
    </source>
</evidence>
<feature type="domain" description="Amine oxidase" evidence="4">
    <location>
        <begin position="227"/>
        <end position="295"/>
    </location>
</feature>
<evidence type="ECO:0000313" key="6">
    <source>
        <dbReference type="Proteomes" id="UP001300745"/>
    </source>
</evidence>
<dbReference type="RefSeq" id="WP_265995958.1">
    <property type="nucleotide sequence ID" value="NZ_JAPJDN010000004.1"/>
</dbReference>
<dbReference type="Pfam" id="PF01593">
    <property type="entry name" value="Amino_oxidase"/>
    <property type="match status" value="1"/>
</dbReference>
<comment type="caution">
    <text evidence="5">The sequence shown here is derived from an EMBL/GenBank/DDBJ whole genome shotgun (WGS) entry which is preliminary data.</text>
</comment>
<accession>A0ABT3S9Z1</accession>
<dbReference type="PANTHER" id="PTHR10668:SF103">
    <property type="entry name" value="PYRIDINE NUCLEOTIDE-DISULFIDE OXIDOREDUCTASE DOMAIN-CONTAINING PROTEIN 2"/>
    <property type="match status" value="1"/>
</dbReference>
<dbReference type="Proteomes" id="UP001300745">
    <property type="component" value="Unassembled WGS sequence"/>
</dbReference>
<comment type="function">
    <text evidence="1">Probable oxidoreductase that may play a role as regulator of mitochondrial function.</text>
</comment>
<dbReference type="InterPro" id="IPR002937">
    <property type="entry name" value="Amino_oxidase"/>
</dbReference>
<gene>
    <name evidence="5" type="ORF">ORI27_06320</name>
</gene>
<comment type="subunit">
    <text evidence="2">Interacts with COX5B; this interaction may contribute to localize PYROXD2 to the inner face of the inner mitochondrial membrane.</text>
</comment>
<dbReference type="InterPro" id="IPR036188">
    <property type="entry name" value="FAD/NAD-bd_sf"/>
</dbReference>
<dbReference type="Pfam" id="PF13450">
    <property type="entry name" value="NAD_binding_8"/>
    <property type="match status" value="1"/>
</dbReference>
<sequence>MTYDAIIVGGGHHGLTCASYLAKAGKRVVVLERNPWLGGMAYSRETVAQAPGFVMNPCAVDLLFTNLEPSIITELQLESFGLRQASPEPWGSYLGPAGESIGLWRSLDRTVDEIRRYSKRDATKFAELCGMWCDFWYVAAPYLMDHPTRPRARTIAELGWRVLRKRKSLAPVVRMLMASPHQLIETLFESEEVKTLLAVYASGSEAPLREPGSGAVLGVIMMHIGWGIKRPIGGMAEFTKALAACLHHHGGETRTDAAVEEIIVRDGAASGVRLRDGQTLFARQVIGAVDPVTLMCGLVDSAHVAEPVLDELRNIRINGWGINNAKIDVALDHRPGLLCDRPELWGSYMLIADDRSYVDRALDGAMRGVLPAETPMWALMPSAADRSQVPAGSAGDTMYLFCTAVPDRFADGSDWEEHRAPFADQAVRTFDGVAPGFADAVIGSWVKSPNELRQMTHDGSYVVVDMSLNQMGPNRPTPALSGYRTPIPGLWHTGAGAHPMGGVHGWAGRTTARQVLKSL</sequence>
<dbReference type="PANTHER" id="PTHR10668">
    <property type="entry name" value="PHYTOENE DEHYDROGENASE"/>
    <property type="match status" value="1"/>
</dbReference>
<protein>
    <recommendedName>
        <fullName evidence="3">Pyridine nucleotide-disulfide oxidoreductase domain-containing protein 2</fullName>
    </recommendedName>
</protein>
<reference evidence="5 6" key="1">
    <citation type="submission" date="2022-11" db="EMBL/GenBank/DDBJ databases">
        <title>Mycobacterium sp. nov.</title>
        <authorList>
            <person name="Papic B."/>
            <person name="Spicic S."/>
            <person name="Duvnjak S."/>
        </authorList>
    </citation>
    <scope>NUCLEOTIDE SEQUENCE [LARGE SCALE GENOMIC DNA]</scope>
    <source>
        <strain evidence="5 6">CVI_P4</strain>
    </source>
</reference>
<evidence type="ECO:0000256" key="2">
    <source>
        <dbReference type="ARBA" id="ARBA00038825"/>
    </source>
</evidence>
<evidence type="ECO:0000259" key="4">
    <source>
        <dbReference type="Pfam" id="PF01593"/>
    </source>
</evidence>
<evidence type="ECO:0000256" key="3">
    <source>
        <dbReference type="ARBA" id="ARBA00040298"/>
    </source>
</evidence>
<keyword evidence="6" id="KW-1185">Reference proteome</keyword>
<dbReference type="Gene3D" id="3.50.50.60">
    <property type="entry name" value="FAD/NAD(P)-binding domain"/>
    <property type="match status" value="2"/>
</dbReference>